<dbReference type="SMART" id="SM00042">
    <property type="entry name" value="CUB"/>
    <property type="match status" value="1"/>
</dbReference>
<feature type="compositionally biased region" description="Low complexity" evidence="6">
    <location>
        <begin position="629"/>
        <end position="641"/>
    </location>
</feature>
<evidence type="ECO:0000256" key="3">
    <source>
        <dbReference type="ARBA" id="ARBA00022737"/>
    </source>
</evidence>
<evidence type="ECO:0000256" key="5">
    <source>
        <dbReference type="PROSITE-ProRule" id="PRU00076"/>
    </source>
</evidence>
<dbReference type="GO" id="GO:0030855">
    <property type="term" value="P:epithelial cell differentiation"/>
    <property type="evidence" value="ECO:0007669"/>
    <property type="project" value="UniProtKB-ARBA"/>
</dbReference>
<dbReference type="Pfam" id="PF00431">
    <property type="entry name" value="CUB"/>
    <property type="match status" value="1"/>
</dbReference>
<dbReference type="Proteomes" id="UP000503349">
    <property type="component" value="Chromosome 3"/>
</dbReference>
<feature type="region of interest" description="Disordered" evidence="6">
    <location>
        <begin position="263"/>
        <end position="345"/>
    </location>
</feature>
<feature type="chain" id="PRO_5026160093" description="CUB domain-containing protein" evidence="8">
    <location>
        <begin position="29"/>
        <end position="652"/>
    </location>
</feature>
<dbReference type="AlphaFoldDB" id="A0A6G1PDN1"/>
<keyword evidence="12" id="KW-1185">Reference proteome</keyword>
<reference evidence="12" key="2">
    <citation type="submission" date="2019-02" db="EMBL/GenBank/DDBJ databases">
        <title>Opniocepnalus argus Var Kimnra genome.</title>
        <authorList>
            <person name="Zhou C."/>
            <person name="Xiao S."/>
        </authorList>
    </citation>
    <scope>NUCLEOTIDE SEQUENCE [LARGE SCALE GENOMIC DNA]</scope>
</reference>
<dbReference type="SMART" id="SM00179">
    <property type="entry name" value="EGF_CA"/>
    <property type="match status" value="1"/>
</dbReference>
<feature type="transmembrane region" description="Helical" evidence="7">
    <location>
        <begin position="534"/>
        <end position="557"/>
    </location>
</feature>
<keyword evidence="1 5" id="KW-0245">EGF-like domain</keyword>
<feature type="region of interest" description="Disordered" evidence="6">
    <location>
        <begin position="171"/>
        <end position="239"/>
    </location>
</feature>
<evidence type="ECO:0000256" key="2">
    <source>
        <dbReference type="ARBA" id="ARBA00022729"/>
    </source>
</evidence>
<dbReference type="FunFam" id="2.10.25.10:FF:000038">
    <property type="entry name" value="Fibrillin 2"/>
    <property type="match status" value="1"/>
</dbReference>
<dbReference type="Gene3D" id="2.60.120.290">
    <property type="entry name" value="Spermadhesin, CUB domain"/>
    <property type="match status" value="1"/>
</dbReference>
<dbReference type="InterPro" id="IPR001881">
    <property type="entry name" value="EGF-like_Ca-bd_dom"/>
</dbReference>
<dbReference type="InterPro" id="IPR035914">
    <property type="entry name" value="Sperma_CUB_dom_sf"/>
</dbReference>
<dbReference type="Gene3D" id="2.10.25.10">
    <property type="entry name" value="Laminin"/>
    <property type="match status" value="1"/>
</dbReference>
<dbReference type="PROSITE" id="PS00010">
    <property type="entry name" value="ASX_HYDROXYL"/>
    <property type="match status" value="1"/>
</dbReference>
<organism evidence="11 12">
    <name type="scientific">Channa argus</name>
    <name type="common">Northern snakehead</name>
    <name type="synonym">Ophicephalus argus</name>
    <dbReference type="NCBI Taxonomy" id="215402"/>
    <lineage>
        <taxon>Eukaryota</taxon>
        <taxon>Metazoa</taxon>
        <taxon>Chordata</taxon>
        <taxon>Craniata</taxon>
        <taxon>Vertebrata</taxon>
        <taxon>Euteleostomi</taxon>
        <taxon>Actinopterygii</taxon>
        <taxon>Neopterygii</taxon>
        <taxon>Teleostei</taxon>
        <taxon>Neoteleostei</taxon>
        <taxon>Acanthomorphata</taxon>
        <taxon>Anabantaria</taxon>
        <taxon>Anabantiformes</taxon>
        <taxon>Channoidei</taxon>
        <taxon>Channidae</taxon>
        <taxon>Channa</taxon>
    </lineage>
</organism>
<name>A0A6G1PDN1_CHAAH</name>
<feature type="domain" description="EGF-like" evidence="10">
    <location>
        <begin position="471"/>
        <end position="509"/>
    </location>
</feature>
<dbReference type="GO" id="GO:0005509">
    <property type="term" value="F:calcium ion binding"/>
    <property type="evidence" value="ECO:0007669"/>
    <property type="project" value="InterPro"/>
</dbReference>
<dbReference type="SMART" id="SM00181">
    <property type="entry name" value="EGF"/>
    <property type="match status" value="1"/>
</dbReference>
<gene>
    <name evidence="11" type="ORF">EXN66_Car003808</name>
</gene>
<evidence type="ECO:0000256" key="6">
    <source>
        <dbReference type="SAM" id="MobiDB-lite"/>
    </source>
</evidence>
<evidence type="ECO:0008006" key="13">
    <source>
        <dbReference type="Google" id="ProtNLM"/>
    </source>
</evidence>
<dbReference type="InterPro" id="IPR000152">
    <property type="entry name" value="EGF-type_Asp/Asn_hydroxyl_site"/>
</dbReference>
<protein>
    <recommendedName>
        <fullName evidence="13">CUB domain-containing protein</fullName>
    </recommendedName>
</protein>
<dbReference type="InterPro" id="IPR049883">
    <property type="entry name" value="NOTCH1_EGF-like"/>
</dbReference>
<keyword evidence="4" id="KW-1015">Disulfide bond</keyword>
<feature type="compositionally biased region" description="Low complexity" evidence="6">
    <location>
        <begin position="225"/>
        <end position="239"/>
    </location>
</feature>
<feature type="domain" description="CUB" evidence="9">
    <location>
        <begin position="54"/>
        <end position="166"/>
    </location>
</feature>
<dbReference type="EMBL" id="CM015714">
    <property type="protein sequence ID" value="KAF3688136.1"/>
    <property type="molecule type" value="Genomic_DNA"/>
</dbReference>
<reference evidence="11 12" key="1">
    <citation type="submission" date="2019-02" db="EMBL/GenBank/DDBJ databases">
        <title>Opniocepnalus argus genome.</title>
        <authorList>
            <person name="Zhou C."/>
            <person name="Xiao S."/>
        </authorList>
    </citation>
    <scope>NUCLEOTIDE SEQUENCE [LARGE SCALE GENOMIC DNA]</scope>
    <source>
        <strain evidence="11">OARG1902GOOAL</strain>
        <tissue evidence="11">Muscle</tissue>
    </source>
</reference>
<sequence>MPQTHSFTSQTVLLKFLILCLLWHHLDAQVDREDNIPPGGRRSDGGAFFALQSCHQLLSANKGEFFSPDYLCTNPPLWCNWTIQVDPGKRIHLQLEDLTSDSTCYLKQDQIHVDEPDGHFGGHKILQKCWRKAKFTSSSSTLYVVLLIGGWPNQPYRGFSGRYQAFGQPVVRNPQEGFTDRGRKPSAGLEPFREVEPEQDYYDQASAPTDEVTWEEDEVSESHVHPPAAVPTVAASTRRTSWSGRIVSHVTSHPLDTALHAASPQQHNHNQNHELKPAAHNPSARRRNVDEASAPAEMDAVPETNTQSKRGEVESADGENGRAVGQVSEESPSLSEGPDPEETEQAQPNMVELLKDPTGTYHLFEVAIEVDFTQDLEQTWDNQARSLLLSVKSLVREQLEALHTHLVMSSKRIKRLNAGVLYILWLQIGHGPGGPHVHKAVRSALHGLIAKDVSLREDHGKAVVTSVSTADVNECGTQLLLCDVNADCVNQFGSYSCRCRTGFEDKSRLGSGGTVCVDMKAAGCSSGLSPETKGVYVLFFLLSSFILMLLVGAGVLYHCRHRGAFLVRCNSSGSSIAPPDLNNNNHHHHRQDVCYTCPAESNPPAPPPPARGPRRGWPQGKETCPPVDLPLLRFSSLLPPDDYVEPQEGGKM</sequence>
<evidence type="ECO:0000313" key="12">
    <source>
        <dbReference type="Proteomes" id="UP000503349"/>
    </source>
</evidence>
<keyword evidence="3" id="KW-0677">Repeat</keyword>
<evidence type="ECO:0000256" key="4">
    <source>
        <dbReference type="ARBA" id="ARBA00023157"/>
    </source>
</evidence>
<dbReference type="PROSITE" id="PS01180">
    <property type="entry name" value="CUB"/>
    <property type="match status" value="1"/>
</dbReference>
<feature type="signal peptide" evidence="8">
    <location>
        <begin position="1"/>
        <end position="28"/>
    </location>
</feature>
<comment type="caution">
    <text evidence="5">Lacks conserved residue(s) required for the propagation of feature annotation.</text>
</comment>
<keyword evidence="2 8" id="KW-0732">Signal</keyword>
<dbReference type="InterPro" id="IPR000742">
    <property type="entry name" value="EGF"/>
</dbReference>
<dbReference type="Pfam" id="PF07645">
    <property type="entry name" value="EGF_CA"/>
    <property type="match status" value="1"/>
</dbReference>
<dbReference type="SUPFAM" id="SSF49854">
    <property type="entry name" value="Spermadhesin, CUB domain"/>
    <property type="match status" value="1"/>
</dbReference>
<evidence type="ECO:0000259" key="10">
    <source>
        <dbReference type="PROSITE" id="PS50026"/>
    </source>
</evidence>
<evidence type="ECO:0000313" key="11">
    <source>
        <dbReference type="EMBL" id="KAF3688136.1"/>
    </source>
</evidence>
<proteinExistence type="predicted"/>
<dbReference type="CDD" id="cd00054">
    <property type="entry name" value="EGF_CA"/>
    <property type="match status" value="1"/>
</dbReference>
<dbReference type="InterPro" id="IPR000859">
    <property type="entry name" value="CUB_dom"/>
</dbReference>
<dbReference type="InterPro" id="IPR018097">
    <property type="entry name" value="EGF_Ca-bd_CS"/>
</dbReference>
<keyword evidence="7" id="KW-1133">Transmembrane helix</keyword>
<evidence type="ECO:0000259" key="9">
    <source>
        <dbReference type="PROSITE" id="PS01180"/>
    </source>
</evidence>
<dbReference type="CDD" id="cd00041">
    <property type="entry name" value="CUB"/>
    <property type="match status" value="1"/>
</dbReference>
<feature type="compositionally biased region" description="Pro residues" evidence="6">
    <location>
        <begin position="601"/>
        <end position="611"/>
    </location>
</feature>
<accession>A0A6G1PDN1</accession>
<keyword evidence="7" id="KW-0472">Membrane</keyword>
<feature type="region of interest" description="Disordered" evidence="6">
    <location>
        <begin position="597"/>
        <end position="652"/>
    </location>
</feature>
<evidence type="ECO:0000256" key="8">
    <source>
        <dbReference type="SAM" id="SignalP"/>
    </source>
</evidence>
<evidence type="ECO:0000256" key="1">
    <source>
        <dbReference type="ARBA" id="ARBA00022536"/>
    </source>
</evidence>
<evidence type="ECO:0000256" key="7">
    <source>
        <dbReference type="SAM" id="Phobius"/>
    </source>
</evidence>
<dbReference type="PROSITE" id="PS50026">
    <property type="entry name" value="EGF_3"/>
    <property type="match status" value="1"/>
</dbReference>
<dbReference type="SUPFAM" id="SSF57196">
    <property type="entry name" value="EGF/Laminin"/>
    <property type="match status" value="1"/>
</dbReference>
<dbReference type="PROSITE" id="PS01187">
    <property type="entry name" value="EGF_CA"/>
    <property type="match status" value="1"/>
</dbReference>
<keyword evidence="7" id="KW-0812">Transmembrane</keyword>